<reference evidence="18" key="1">
    <citation type="journal article" date="2021" name="IMA Fungus">
        <title>Genomic characterization of three marine fungi, including Emericellopsis atlantica sp. nov. with signatures of a generalist lifestyle and marine biomass degradation.</title>
        <authorList>
            <person name="Hagestad O.C."/>
            <person name="Hou L."/>
            <person name="Andersen J.H."/>
            <person name="Hansen E.H."/>
            <person name="Altermark B."/>
            <person name="Li C."/>
            <person name="Kuhnert E."/>
            <person name="Cox R.J."/>
            <person name="Crous P.W."/>
            <person name="Spatafora J.W."/>
            <person name="Lail K."/>
            <person name="Amirebrahimi M."/>
            <person name="Lipzen A."/>
            <person name="Pangilinan J."/>
            <person name="Andreopoulos W."/>
            <person name="Hayes R.D."/>
            <person name="Ng V."/>
            <person name="Grigoriev I.V."/>
            <person name="Jackson S.A."/>
            <person name="Sutton T.D.S."/>
            <person name="Dobson A.D.W."/>
            <person name="Rama T."/>
        </authorList>
    </citation>
    <scope>NUCLEOTIDE SEQUENCE</scope>
    <source>
        <strain evidence="18">TRa3180A</strain>
    </source>
</reference>
<dbReference type="InterPro" id="IPR035441">
    <property type="entry name" value="TFIIS/LEDGF_dom_sf"/>
</dbReference>
<evidence type="ECO:0000256" key="10">
    <source>
        <dbReference type="ARBA" id="ARBA00025408"/>
    </source>
</evidence>
<dbReference type="Gene3D" id="1.10.472.30">
    <property type="entry name" value="Transcription elongation factor S-II, central domain"/>
    <property type="match status" value="1"/>
</dbReference>
<evidence type="ECO:0000256" key="2">
    <source>
        <dbReference type="ARBA" id="ARBA00009647"/>
    </source>
</evidence>
<dbReference type="Pfam" id="PF07500">
    <property type="entry name" value="TFIIS_M"/>
    <property type="match status" value="1"/>
</dbReference>
<dbReference type="InterPro" id="IPR006289">
    <property type="entry name" value="TFSII"/>
</dbReference>
<keyword evidence="3 13" id="KW-0479">Metal-binding</keyword>
<dbReference type="SUPFAM" id="SSF47676">
    <property type="entry name" value="Conserved domain common to transcription factors TFIIS, elongin A, CRSP70"/>
    <property type="match status" value="1"/>
</dbReference>
<accession>A0A9P7Z169</accession>
<evidence type="ECO:0000259" key="16">
    <source>
        <dbReference type="PROSITE" id="PS51319"/>
    </source>
</evidence>
<keyword evidence="18" id="KW-0648">Protein biosynthesis</keyword>
<dbReference type="InterPro" id="IPR001222">
    <property type="entry name" value="Znf_TFIIS"/>
</dbReference>
<dbReference type="SUPFAM" id="SSF46942">
    <property type="entry name" value="Elongation factor TFIIS domain 2"/>
    <property type="match status" value="1"/>
</dbReference>
<dbReference type="CDD" id="cd13749">
    <property type="entry name" value="Zn-ribbon_TFIIS"/>
    <property type="match status" value="1"/>
</dbReference>
<dbReference type="GO" id="GO:0003746">
    <property type="term" value="F:translation elongation factor activity"/>
    <property type="evidence" value="ECO:0007669"/>
    <property type="project" value="UniProtKB-KW"/>
</dbReference>
<dbReference type="PROSITE" id="PS51319">
    <property type="entry name" value="TFIIS_N"/>
    <property type="match status" value="1"/>
</dbReference>
<dbReference type="PROSITE" id="PS00466">
    <property type="entry name" value="ZF_TFIIS_1"/>
    <property type="match status" value="1"/>
</dbReference>
<evidence type="ECO:0000256" key="11">
    <source>
        <dbReference type="PROSITE-ProRule" id="PRU00472"/>
    </source>
</evidence>
<dbReference type="Proteomes" id="UP000887226">
    <property type="component" value="Unassembled WGS sequence"/>
</dbReference>
<dbReference type="GO" id="GO:0008270">
    <property type="term" value="F:zinc ion binding"/>
    <property type="evidence" value="ECO:0007669"/>
    <property type="project" value="UniProtKB-UniRule"/>
</dbReference>
<dbReference type="GO" id="GO:0000977">
    <property type="term" value="F:RNA polymerase II transcription regulatory region sequence-specific DNA binding"/>
    <property type="evidence" value="ECO:0007669"/>
    <property type="project" value="TreeGrafter"/>
</dbReference>
<evidence type="ECO:0000256" key="7">
    <source>
        <dbReference type="ARBA" id="ARBA00023125"/>
    </source>
</evidence>
<dbReference type="FunFam" id="1.10.472.30:FF:000003">
    <property type="entry name" value="Transcription elongation factor S-II"/>
    <property type="match status" value="1"/>
</dbReference>
<dbReference type="Gene3D" id="2.20.25.10">
    <property type="match status" value="1"/>
</dbReference>
<dbReference type="InterPro" id="IPR017923">
    <property type="entry name" value="TFIIS_N"/>
</dbReference>
<comment type="function">
    <text evidence="10">Necessary for efficient RNA polymerase II transcription elongation past template-encoded arresting sites. The arresting sites in DNA have the property of trapping a certain fraction of elongating RNA polymerases that pass through, resulting in locked ternary complexes. Cleavage of the nascent transcript by S-II allows the resumption of elongation from the new 3'-terminus.</text>
</comment>
<evidence type="ECO:0000256" key="6">
    <source>
        <dbReference type="ARBA" id="ARBA00023015"/>
    </source>
</evidence>
<keyword evidence="18" id="KW-0251">Elongation factor</keyword>
<evidence type="ECO:0000256" key="14">
    <source>
        <dbReference type="SAM" id="MobiDB-lite"/>
    </source>
</evidence>
<evidence type="ECO:0000259" key="17">
    <source>
        <dbReference type="PROSITE" id="PS51321"/>
    </source>
</evidence>
<keyword evidence="7 13" id="KW-0238">DNA-binding</keyword>
<sequence length="294" mass="32511">MMDQRELEARIKSLTKAVNDKEPAANVIAIMETLKNDVVATEELLRATRAGMIVNKLKGNQDKNIANLAKEIVDKWKVTVQARRKTAVHTSSPITAQTPTTPAPATEGIKGFKGDKSKRKFGSDGVDVKRTGMPTRDGCIGLIYNGLAFNSDETPLAVVLKAMEVEAAAYREFGGETAEYKSKLRSLFQNLKIVSNKDLGVRVMSGDITPERFIKMTHDELKSAERRQQDAVLEKENMMKAQVAVAEKAISDALRCGKCNQKKVSYTQAQTRSADEPMTTFCECTVCGNRWKFS</sequence>
<dbReference type="GO" id="GO:0001139">
    <property type="term" value="F:RNA polymerase II complex recruiting activity"/>
    <property type="evidence" value="ECO:0007669"/>
    <property type="project" value="TreeGrafter"/>
</dbReference>
<keyword evidence="19" id="KW-1185">Reference proteome</keyword>
<dbReference type="InterPro" id="IPR003617">
    <property type="entry name" value="TFIIS/CRSP70_N_sub"/>
</dbReference>
<dbReference type="InterPro" id="IPR035100">
    <property type="entry name" value="TF_IIS-typ"/>
</dbReference>
<dbReference type="Pfam" id="PF01096">
    <property type="entry name" value="Zn_ribbon_TFIIS"/>
    <property type="match status" value="1"/>
</dbReference>
<dbReference type="GO" id="GO:0005634">
    <property type="term" value="C:nucleus"/>
    <property type="evidence" value="ECO:0007669"/>
    <property type="project" value="UniProtKB-SubCell"/>
</dbReference>
<dbReference type="OrthoDB" id="44867at2759"/>
<keyword evidence="4 11" id="KW-0863">Zinc-finger</keyword>
<gene>
    <name evidence="18" type="ORF">BJ878DRAFT_119576</name>
</gene>
<dbReference type="PANTHER" id="PTHR11477">
    <property type="entry name" value="TRANSCRIPTION FACTOR S-II ZINC FINGER DOMAIN-CONTAINING PROTEIN"/>
    <property type="match status" value="1"/>
</dbReference>
<evidence type="ECO:0000313" key="18">
    <source>
        <dbReference type="EMBL" id="KAG9243396.1"/>
    </source>
</evidence>
<dbReference type="Pfam" id="PF08711">
    <property type="entry name" value="Med26"/>
    <property type="match status" value="1"/>
</dbReference>
<keyword evidence="6 13" id="KW-0805">Transcription regulation</keyword>
<evidence type="ECO:0000256" key="12">
    <source>
        <dbReference type="PROSITE-ProRule" id="PRU00649"/>
    </source>
</evidence>
<keyword evidence="9 12" id="KW-0539">Nucleus</keyword>
<dbReference type="FunFam" id="1.20.930.10:FF:000007">
    <property type="entry name" value="Transcription elongation factor S-II"/>
    <property type="match status" value="1"/>
</dbReference>
<feature type="region of interest" description="Disordered" evidence="14">
    <location>
        <begin position="88"/>
        <end position="118"/>
    </location>
</feature>
<dbReference type="PROSITE" id="PS51321">
    <property type="entry name" value="TFIIS_CENTRAL"/>
    <property type="match status" value="1"/>
</dbReference>
<dbReference type="Gene3D" id="1.20.930.10">
    <property type="entry name" value="Conserved domain common to transcription factors TFIIS, elongin A, CRSP70"/>
    <property type="match status" value="1"/>
</dbReference>
<organism evidence="18 19">
    <name type="scientific">Calycina marina</name>
    <dbReference type="NCBI Taxonomy" id="1763456"/>
    <lineage>
        <taxon>Eukaryota</taxon>
        <taxon>Fungi</taxon>
        <taxon>Dikarya</taxon>
        <taxon>Ascomycota</taxon>
        <taxon>Pezizomycotina</taxon>
        <taxon>Leotiomycetes</taxon>
        <taxon>Helotiales</taxon>
        <taxon>Pezizellaceae</taxon>
        <taxon>Calycina</taxon>
    </lineage>
</organism>
<dbReference type="SUPFAM" id="SSF57783">
    <property type="entry name" value="Zinc beta-ribbon"/>
    <property type="match status" value="1"/>
</dbReference>
<dbReference type="GO" id="GO:0031564">
    <property type="term" value="P:transcription antitermination"/>
    <property type="evidence" value="ECO:0007669"/>
    <property type="project" value="TreeGrafter"/>
</dbReference>
<dbReference type="FunFam" id="2.20.25.10:FF:000001">
    <property type="entry name" value="Probable Transcription elongation factor S-II"/>
    <property type="match status" value="1"/>
</dbReference>
<evidence type="ECO:0000256" key="1">
    <source>
        <dbReference type="ARBA" id="ARBA00004123"/>
    </source>
</evidence>
<dbReference type="NCBIfam" id="TIGR01385">
    <property type="entry name" value="TFSII"/>
    <property type="match status" value="1"/>
</dbReference>
<dbReference type="GO" id="GO:0031440">
    <property type="term" value="P:regulation of mRNA 3'-end processing"/>
    <property type="evidence" value="ECO:0007669"/>
    <property type="project" value="TreeGrafter"/>
</dbReference>
<comment type="caution">
    <text evidence="18">The sequence shown here is derived from an EMBL/GenBank/DDBJ whole genome shotgun (WGS) entry which is preliminary data.</text>
</comment>
<protein>
    <recommendedName>
        <fullName evidence="13">Transcription elongation factor</fullName>
    </recommendedName>
</protein>
<evidence type="ECO:0000313" key="19">
    <source>
        <dbReference type="Proteomes" id="UP000887226"/>
    </source>
</evidence>
<dbReference type="InterPro" id="IPR003618">
    <property type="entry name" value="TFIIS_cen_dom"/>
</dbReference>
<name>A0A9P7Z169_9HELO</name>
<evidence type="ECO:0000256" key="3">
    <source>
        <dbReference type="ARBA" id="ARBA00022723"/>
    </source>
</evidence>
<evidence type="ECO:0000256" key="4">
    <source>
        <dbReference type="ARBA" id="ARBA00022771"/>
    </source>
</evidence>
<feature type="compositionally biased region" description="Low complexity" evidence="14">
    <location>
        <begin position="95"/>
        <end position="106"/>
    </location>
</feature>
<evidence type="ECO:0000256" key="5">
    <source>
        <dbReference type="ARBA" id="ARBA00022833"/>
    </source>
</evidence>
<evidence type="ECO:0000256" key="13">
    <source>
        <dbReference type="RuleBase" id="RU368078"/>
    </source>
</evidence>
<dbReference type="SMART" id="SM00440">
    <property type="entry name" value="ZnF_C2C2"/>
    <property type="match status" value="1"/>
</dbReference>
<keyword evidence="8 13" id="KW-0804">Transcription</keyword>
<evidence type="ECO:0000259" key="15">
    <source>
        <dbReference type="PROSITE" id="PS51133"/>
    </source>
</evidence>
<dbReference type="PROSITE" id="PS51133">
    <property type="entry name" value="ZF_TFIIS_2"/>
    <property type="match status" value="1"/>
</dbReference>
<dbReference type="PANTHER" id="PTHR11477:SF0">
    <property type="entry name" value="IP08861P-RELATED"/>
    <property type="match status" value="1"/>
</dbReference>
<dbReference type="SMART" id="SM00509">
    <property type="entry name" value="TFS2N"/>
    <property type="match status" value="1"/>
</dbReference>
<proteinExistence type="inferred from homology"/>
<dbReference type="AlphaFoldDB" id="A0A9P7Z169"/>
<dbReference type="InterPro" id="IPR036575">
    <property type="entry name" value="TFIIS_cen_dom_sf"/>
</dbReference>
<dbReference type="GO" id="GO:0006362">
    <property type="term" value="P:transcription elongation by RNA polymerase I"/>
    <property type="evidence" value="ECO:0007669"/>
    <property type="project" value="TreeGrafter"/>
</dbReference>
<dbReference type="SMART" id="SM00510">
    <property type="entry name" value="TFS2M"/>
    <property type="match status" value="1"/>
</dbReference>
<feature type="domain" description="TFIIS N-terminal" evidence="16">
    <location>
        <begin position="5"/>
        <end position="83"/>
    </location>
</feature>
<evidence type="ECO:0000256" key="9">
    <source>
        <dbReference type="ARBA" id="ARBA00023242"/>
    </source>
</evidence>
<feature type="domain" description="TFIIS-type" evidence="15">
    <location>
        <begin position="252"/>
        <end position="292"/>
    </location>
</feature>
<evidence type="ECO:0000256" key="8">
    <source>
        <dbReference type="ARBA" id="ARBA00023163"/>
    </source>
</evidence>
<dbReference type="PIRSF" id="PIRSF006704">
    <property type="entry name" value="TF_IIS"/>
    <property type="match status" value="1"/>
</dbReference>
<comment type="subcellular location">
    <subcellularLocation>
        <location evidence="1 12 13">Nucleus</location>
    </subcellularLocation>
</comment>
<keyword evidence="5 13" id="KW-0862">Zinc</keyword>
<comment type="similarity">
    <text evidence="2 13">Belongs to the TFS-II family.</text>
</comment>
<feature type="domain" description="TFIIS central" evidence="17">
    <location>
        <begin position="135"/>
        <end position="249"/>
    </location>
</feature>
<dbReference type="EMBL" id="MU253981">
    <property type="protein sequence ID" value="KAG9243396.1"/>
    <property type="molecule type" value="Genomic_DNA"/>
</dbReference>
<dbReference type="GO" id="GO:0006368">
    <property type="term" value="P:transcription elongation by RNA polymerase II"/>
    <property type="evidence" value="ECO:0007669"/>
    <property type="project" value="InterPro"/>
</dbReference>